<dbReference type="Pfam" id="PF02302">
    <property type="entry name" value="PTS_IIB"/>
    <property type="match status" value="1"/>
</dbReference>
<evidence type="ECO:0000256" key="6">
    <source>
        <dbReference type="ARBA" id="ARBA00022679"/>
    </source>
</evidence>
<keyword evidence="6" id="KW-0808">Transferase</keyword>
<dbReference type="Pfam" id="PF00359">
    <property type="entry name" value="PTS_EIIA_2"/>
    <property type="match status" value="1"/>
</dbReference>
<feature type="domain" description="PTS EIIB type-2" evidence="14">
    <location>
        <begin position="132"/>
        <end position="226"/>
    </location>
</feature>
<feature type="domain" description="PTS EIIA type-2" evidence="13">
    <location>
        <begin position="239"/>
        <end position="379"/>
    </location>
</feature>
<proteinExistence type="predicted"/>
<dbReference type="GO" id="GO:0090563">
    <property type="term" value="F:protein-phosphocysteine-sugar phosphotransferase activity"/>
    <property type="evidence" value="ECO:0007669"/>
    <property type="project" value="TreeGrafter"/>
</dbReference>
<comment type="caution">
    <text evidence="15">The sequence shown here is derived from an EMBL/GenBank/DDBJ whole genome shotgun (WGS) entry which is preliminary data.</text>
</comment>
<keyword evidence="4" id="KW-0597">Phosphoprotein</keyword>
<dbReference type="Gene3D" id="3.40.50.2300">
    <property type="match status" value="1"/>
</dbReference>
<dbReference type="AlphaFoldDB" id="A0A841L0A3"/>
<dbReference type="Proteomes" id="UP000579281">
    <property type="component" value="Unassembled WGS sequence"/>
</dbReference>
<dbReference type="InterPro" id="IPR036095">
    <property type="entry name" value="PTS_EIIB-like_sf"/>
</dbReference>
<keyword evidence="16" id="KW-1185">Reference proteome</keyword>
<evidence type="ECO:0000256" key="4">
    <source>
        <dbReference type="ARBA" id="ARBA00022553"/>
    </source>
</evidence>
<evidence type="ECO:0000256" key="8">
    <source>
        <dbReference type="ARBA" id="ARBA00022777"/>
    </source>
</evidence>
<evidence type="ECO:0000256" key="9">
    <source>
        <dbReference type="ARBA" id="ARBA00029908"/>
    </source>
</evidence>
<keyword evidence="12" id="KW-1133">Transmembrane helix</keyword>
<keyword evidence="12" id="KW-0472">Membrane</keyword>
<evidence type="ECO:0000259" key="13">
    <source>
        <dbReference type="PROSITE" id="PS51094"/>
    </source>
</evidence>
<comment type="function">
    <text evidence="1">The phosphoenolpyruvate-dependent sugar phosphotransferase system (sugar PTS), a major carbohydrate active transport system, catalyzes the phosphorylation of incoming sugar substrates concomitantly with their translocation across the cell membrane. The enzyme II CmtAB PTS system is involved in D-mannitol transport.</text>
</comment>
<keyword evidence="5" id="KW-0762">Sugar transport</keyword>
<dbReference type="GO" id="GO:0005886">
    <property type="term" value="C:plasma membrane"/>
    <property type="evidence" value="ECO:0007669"/>
    <property type="project" value="TreeGrafter"/>
</dbReference>
<name>A0A841L0A3_9FIRM</name>
<protein>
    <recommendedName>
        <fullName evidence="2">Mannitol-specific phosphotransferase enzyme IIA component</fullName>
    </recommendedName>
    <alternativeName>
        <fullName evidence="10">EIIA</fullName>
    </alternativeName>
    <alternativeName>
        <fullName evidence="11">EIII</fullName>
    </alternativeName>
    <alternativeName>
        <fullName evidence="9">PTS system mannitol-specific EIIA component</fullName>
    </alternativeName>
</protein>
<keyword evidence="12" id="KW-0812">Transmembrane</keyword>
<evidence type="ECO:0000256" key="11">
    <source>
        <dbReference type="ARBA" id="ARBA00030962"/>
    </source>
</evidence>
<keyword evidence="3" id="KW-0813">Transport</keyword>
<evidence type="ECO:0000256" key="5">
    <source>
        <dbReference type="ARBA" id="ARBA00022597"/>
    </source>
</evidence>
<dbReference type="PANTHER" id="PTHR30181:SF2">
    <property type="entry name" value="PTS SYSTEM MANNITOL-SPECIFIC EIICBA COMPONENT"/>
    <property type="match status" value="1"/>
</dbReference>
<dbReference type="GO" id="GO:0016301">
    <property type="term" value="F:kinase activity"/>
    <property type="evidence" value="ECO:0007669"/>
    <property type="project" value="UniProtKB-KW"/>
</dbReference>
<dbReference type="SUPFAM" id="SSF55804">
    <property type="entry name" value="Phoshotransferase/anion transport protein"/>
    <property type="match status" value="1"/>
</dbReference>
<reference evidence="15 16" key="1">
    <citation type="submission" date="2020-08" db="EMBL/GenBank/DDBJ databases">
        <title>Genomic Encyclopedia of Type Strains, Phase IV (KMG-IV): sequencing the most valuable type-strain genomes for metagenomic binning, comparative biology and taxonomic classification.</title>
        <authorList>
            <person name="Goeker M."/>
        </authorList>
    </citation>
    <scope>NUCLEOTIDE SEQUENCE [LARGE SCALE GENOMIC DNA]</scope>
    <source>
        <strain evidence="15 16">DSM 103526</strain>
    </source>
</reference>
<evidence type="ECO:0000256" key="10">
    <source>
        <dbReference type="ARBA" id="ARBA00030956"/>
    </source>
</evidence>
<dbReference type="CDD" id="cd00211">
    <property type="entry name" value="PTS_IIA_fru"/>
    <property type="match status" value="1"/>
</dbReference>
<dbReference type="InterPro" id="IPR013011">
    <property type="entry name" value="PTS_EIIB_2"/>
</dbReference>
<feature type="transmembrane region" description="Helical" evidence="12">
    <location>
        <begin position="12"/>
        <end position="28"/>
    </location>
</feature>
<dbReference type="InterPro" id="IPR029503">
    <property type="entry name" value="PTS_EIIB_mannitol"/>
</dbReference>
<dbReference type="GO" id="GO:0009401">
    <property type="term" value="P:phosphoenolpyruvate-dependent sugar phosphotransferase system"/>
    <property type="evidence" value="ECO:0007669"/>
    <property type="project" value="UniProtKB-KW"/>
</dbReference>
<keyword evidence="7" id="KW-0598">Phosphotransferase system</keyword>
<accession>A0A841L0A3</accession>
<dbReference type="InterPro" id="IPR050893">
    <property type="entry name" value="Sugar_PTS"/>
</dbReference>
<feature type="transmembrane region" description="Helical" evidence="12">
    <location>
        <begin position="34"/>
        <end position="57"/>
    </location>
</feature>
<dbReference type="CDD" id="cd05567">
    <property type="entry name" value="PTS_IIB_mannitol"/>
    <property type="match status" value="1"/>
</dbReference>
<dbReference type="InterPro" id="IPR002178">
    <property type="entry name" value="PTS_EIIA_type-2_dom"/>
</dbReference>
<dbReference type="GO" id="GO:0022872">
    <property type="term" value="F:protein-N(PI)-phosphohistidine-mannitol phosphotransferase system transmembrane transporter activity"/>
    <property type="evidence" value="ECO:0007669"/>
    <property type="project" value="InterPro"/>
</dbReference>
<dbReference type="SUPFAM" id="SSF52794">
    <property type="entry name" value="PTS system IIB component-like"/>
    <property type="match status" value="1"/>
</dbReference>
<evidence type="ECO:0000256" key="7">
    <source>
        <dbReference type="ARBA" id="ARBA00022683"/>
    </source>
</evidence>
<dbReference type="PROSITE" id="PS00372">
    <property type="entry name" value="PTS_EIIA_TYPE_2_HIS"/>
    <property type="match status" value="1"/>
</dbReference>
<evidence type="ECO:0000256" key="3">
    <source>
        <dbReference type="ARBA" id="ARBA00022448"/>
    </source>
</evidence>
<feature type="transmembrane region" description="Helical" evidence="12">
    <location>
        <begin position="78"/>
        <end position="100"/>
    </location>
</feature>
<dbReference type="RefSeq" id="WP_184314062.1">
    <property type="nucleotide sequence ID" value="NZ_JACHEN010000067.1"/>
</dbReference>
<gene>
    <name evidence="15" type="ORF">HNQ80_005215</name>
</gene>
<evidence type="ECO:0000259" key="14">
    <source>
        <dbReference type="PROSITE" id="PS51099"/>
    </source>
</evidence>
<dbReference type="PROSITE" id="PS51099">
    <property type="entry name" value="PTS_EIIB_TYPE_2"/>
    <property type="match status" value="1"/>
</dbReference>
<keyword evidence="8" id="KW-0418">Kinase</keyword>
<evidence type="ECO:0000313" key="16">
    <source>
        <dbReference type="Proteomes" id="UP000579281"/>
    </source>
</evidence>
<organism evidence="15 16">
    <name type="scientific">Anaerosolibacter carboniphilus</name>
    <dbReference type="NCBI Taxonomy" id="1417629"/>
    <lineage>
        <taxon>Bacteria</taxon>
        <taxon>Bacillati</taxon>
        <taxon>Bacillota</taxon>
        <taxon>Clostridia</taxon>
        <taxon>Peptostreptococcales</taxon>
        <taxon>Thermotaleaceae</taxon>
        <taxon>Anaerosolibacter</taxon>
    </lineage>
</organism>
<evidence type="ECO:0000256" key="2">
    <source>
        <dbReference type="ARBA" id="ARBA00014783"/>
    </source>
</evidence>
<evidence type="ECO:0000256" key="12">
    <source>
        <dbReference type="SAM" id="Phobius"/>
    </source>
</evidence>
<dbReference type="PROSITE" id="PS51094">
    <property type="entry name" value="PTS_EIIA_TYPE_2"/>
    <property type="match status" value="1"/>
</dbReference>
<dbReference type="InterPro" id="IPR016152">
    <property type="entry name" value="PTrfase/Anion_transptr"/>
</dbReference>
<feature type="non-terminal residue" evidence="15">
    <location>
        <position position="1"/>
    </location>
</feature>
<dbReference type="Gene3D" id="3.40.930.10">
    <property type="entry name" value="Mannitol-specific EII, Chain A"/>
    <property type="match status" value="1"/>
</dbReference>
<evidence type="ECO:0000256" key="1">
    <source>
        <dbReference type="ARBA" id="ARBA00002434"/>
    </source>
</evidence>
<sequence>GKGMTKQSAPGAIIIHFLGGIHEIYFPYVLMNPLLILAVIAGGASGVFTFSIFNAGLVAAPSPGSIFALLAMTPKGGFLGVILGVVVAAAVSFLVASFFIKVKKDDGGEEDLESAKEKVQELKGKKIEKKISKIVVACDAGMGSSAMGASTLRNKLKQAGVDVEVVNTAIDQIPGDAELVISHESLTQRAKSYAPKAEHISIKDFINNPVYDQLVSKLKGQDEFQKESLTEEVQQENNEILRRENIRLGLESLNKEDVIKMTGQLLVNSGYVEERYIQGMLDREKITTTYIGNGIAIPHGVGSCVDSIKKSGIVILQFPHGVDFGDGNTAYLVIGIAGKGNDHLKILSNIATSLEDEKVAQELISTKDVQSIYQMFTLDE</sequence>
<dbReference type="PANTHER" id="PTHR30181">
    <property type="entry name" value="MANNITOL PERMEASE IIC COMPONENT"/>
    <property type="match status" value="1"/>
</dbReference>
<dbReference type="EMBL" id="JACHEN010000067">
    <property type="protein sequence ID" value="MBB6219037.1"/>
    <property type="molecule type" value="Genomic_DNA"/>
</dbReference>
<dbReference type="InterPro" id="IPR003501">
    <property type="entry name" value="PTS_EIIB_2/3"/>
</dbReference>
<evidence type="ECO:0000313" key="15">
    <source>
        <dbReference type="EMBL" id="MBB6219037.1"/>
    </source>
</evidence>